<sequence>MLIPYYLSAGPQAFEAKQESKRVKIGFPNLTVSSSQHMGLMRQWLEYCDSRHQCKPQANSSVPTRVIDLGTGKEHTVRLCETKPGDSFRYIALSHCWGTEQHFLTTATNIEEHKRSIPIQTLPRTFQHAIQTTRQLGIRYLWIDSICIIQGDHGDFDKEAEKMESVFSSAYCVLAASSARSQQDGFLNPRKARKVINMVKEGHTRGGVYVSLFSDDFKVHVVNSPLSERGWVLQERALARRTIYFTEWQTYWECGDGIRCETLTLMDNKLISFLGDPNFPSKLSDGTSDRGEKIRFYEGLYKQYSRLTLSRDSDRPIAIAGLEKRLIHDLKSSGGFGVFDDERSLLPRSLLWQRGREFRTLEKIGSQVLPRVPTWSWMAYKGGIDYLDPPFGEVDWNISEIRGNWFGKGNRAELSAITREFRMATTGTTDFDITWDIPKEINSDQARLKCVVVGVLRRRGVSAERKTHYVLIVRLREHDAELPTDETEVYERVGVGKMLGQYIDLNNSQPREWVKIR</sequence>
<reference evidence="2" key="1">
    <citation type="journal article" date="2023" name="Mol. Phylogenet. Evol.">
        <title>Genome-scale phylogeny and comparative genomics of the fungal order Sordariales.</title>
        <authorList>
            <person name="Hensen N."/>
            <person name="Bonometti L."/>
            <person name="Westerberg I."/>
            <person name="Brannstrom I.O."/>
            <person name="Guillou S."/>
            <person name="Cros-Aarteil S."/>
            <person name="Calhoun S."/>
            <person name="Haridas S."/>
            <person name="Kuo A."/>
            <person name="Mondo S."/>
            <person name="Pangilinan J."/>
            <person name="Riley R."/>
            <person name="LaButti K."/>
            <person name="Andreopoulos B."/>
            <person name="Lipzen A."/>
            <person name="Chen C."/>
            <person name="Yan M."/>
            <person name="Daum C."/>
            <person name="Ng V."/>
            <person name="Clum A."/>
            <person name="Steindorff A."/>
            <person name="Ohm R.A."/>
            <person name="Martin F."/>
            <person name="Silar P."/>
            <person name="Natvig D.O."/>
            <person name="Lalanne C."/>
            <person name="Gautier V."/>
            <person name="Ament-Velasquez S.L."/>
            <person name="Kruys A."/>
            <person name="Hutchinson M.I."/>
            <person name="Powell A.J."/>
            <person name="Barry K."/>
            <person name="Miller A.N."/>
            <person name="Grigoriev I.V."/>
            <person name="Debuchy R."/>
            <person name="Gladieux P."/>
            <person name="Hiltunen Thoren M."/>
            <person name="Johannesson H."/>
        </authorList>
    </citation>
    <scope>NUCLEOTIDE SEQUENCE</scope>
    <source>
        <strain evidence="2">CBS 560.94</strain>
    </source>
</reference>
<dbReference type="PANTHER" id="PTHR33112">
    <property type="entry name" value="DOMAIN PROTEIN, PUTATIVE-RELATED"/>
    <property type="match status" value="1"/>
</dbReference>
<dbReference type="PANTHER" id="PTHR33112:SF10">
    <property type="entry name" value="TOL"/>
    <property type="match status" value="1"/>
</dbReference>
<protein>
    <submittedName>
        <fullName evidence="2">Heterokaryon incompatibility protein-domain-containing protein</fullName>
    </submittedName>
</protein>
<organism evidence="2 3">
    <name type="scientific">Neurospora tetraspora</name>
    <dbReference type="NCBI Taxonomy" id="94610"/>
    <lineage>
        <taxon>Eukaryota</taxon>
        <taxon>Fungi</taxon>
        <taxon>Dikarya</taxon>
        <taxon>Ascomycota</taxon>
        <taxon>Pezizomycotina</taxon>
        <taxon>Sordariomycetes</taxon>
        <taxon>Sordariomycetidae</taxon>
        <taxon>Sordariales</taxon>
        <taxon>Sordariaceae</taxon>
        <taxon>Neurospora</taxon>
    </lineage>
</organism>
<dbReference type="AlphaFoldDB" id="A0AAE0J8R3"/>
<reference evidence="2" key="2">
    <citation type="submission" date="2023-06" db="EMBL/GenBank/DDBJ databases">
        <authorList>
            <consortium name="Lawrence Berkeley National Laboratory"/>
            <person name="Haridas S."/>
            <person name="Hensen N."/>
            <person name="Bonometti L."/>
            <person name="Westerberg I."/>
            <person name="Brannstrom I.O."/>
            <person name="Guillou S."/>
            <person name="Cros-Aarteil S."/>
            <person name="Calhoun S."/>
            <person name="Kuo A."/>
            <person name="Mondo S."/>
            <person name="Pangilinan J."/>
            <person name="Riley R."/>
            <person name="Labutti K."/>
            <person name="Andreopoulos B."/>
            <person name="Lipzen A."/>
            <person name="Chen C."/>
            <person name="Yanf M."/>
            <person name="Daum C."/>
            <person name="Ng V."/>
            <person name="Clum A."/>
            <person name="Steindorff A."/>
            <person name="Ohm R."/>
            <person name="Martin F."/>
            <person name="Silar P."/>
            <person name="Natvig D."/>
            <person name="Lalanne C."/>
            <person name="Gautier V."/>
            <person name="Ament-Velasquez S.L."/>
            <person name="Kruys A."/>
            <person name="Hutchinson M.I."/>
            <person name="Powell A.J."/>
            <person name="Barry K."/>
            <person name="Miller A.N."/>
            <person name="Grigoriev I.V."/>
            <person name="Debuchy R."/>
            <person name="Gladieux P."/>
            <person name="Thoren M.H."/>
            <person name="Johannesson H."/>
        </authorList>
    </citation>
    <scope>NUCLEOTIDE SEQUENCE</scope>
    <source>
        <strain evidence="2">CBS 560.94</strain>
    </source>
</reference>
<dbReference type="Pfam" id="PF06985">
    <property type="entry name" value="HET"/>
    <property type="match status" value="1"/>
</dbReference>
<accession>A0AAE0J8R3</accession>
<proteinExistence type="predicted"/>
<evidence type="ECO:0000259" key="1">
    <source>
        <dbReference type="Pfam" id="PF06985"/>
    </source>
</evidence>
<dbReference type="RefSeq" id="XP_062678507.1">
    <property type="nucleotide sequence ID" value="XM_062823015.1"/>
</dbReference>
<evidence type="ECO:0000313" key="2">
    <source>
        <dbReference type="EMBL" id="KAK3339147.1"/>
    </source>
</evidence>
<dbReference type="EMBL" id="JAUEPP010000007">
    <property type="protein sequence ID" value="KAK3339147.1"/>
    <property type="molecule type" value="Genomic_DNA"/>
</dbReference>
<keyword evidence="3" id="KW-1185">Reference proteome</keyword>
<feature type="domain" description="Heterokaryon incompatibility" evidence="1">
    <location>
        <begin position="90"/>
        <end position="235"/>
    </location>
</feature>
<gene>
    <name evidence="2" type="ORF">B0H65DRAFT_291212</name>
</gene>
<dbReference type="GeneID" id="87860169"/>
<dbReference type="InterPro" id="IPR010730">
    <property type="entry name" value="HET"/>
</dbReference>
<dbReference type="Proteomes" id="UP001278500">
    <property type="component" value="Unassembled WGS sequence"/>
</dbReference>
<name>A0AAE0J8R3_9PEZI</name>
<comment type="caution">
    <text evidence="2">The sequence shown here is derived from an EMBL/GenBank/DDBJ whole genome shotgun (WGS) entry which is preliminary data.</text>
</comment>
<evidence type="ECO:0000313" key="3">
    <source>
        <dbReference type="Proteomes" id="UP001278500"/>
    </source>
</evidence>